<keyword evidence="3" id="KW-1185">Reference proteome</keyword>
<dbReference type="Pfam" id="PF00535">
    <property type="entry name" value="Glycos_transf_2"/>
    <property type="match status" value="1"/>
</dbReference>
<dbReference type="PATRIC" id="fig|1217700.3.peg.612"/>
<dbReference type="Proteomes" id="UP000013084">
    <property type="component" value="Unassembled WGS sequence"/>
</dbReference>
<evidence type="ECO:0000313" key="3">
    <source>
        <dbReference type="Proteomes" id="UP000013084"/>
    </source>
</evidence>
<dbReference type="InterPro" id="IPR001173">
    <property type="entry name" value="Glyco_trans_2-like"/>
</dbReference>
<name>N9T3E8_9GAMM</name>
<dbReference type="PANTHER" id="PTHR43685">
    <property type="entry name" value="GLYCOSYLTRANSFERASE"/>
    <property type="match status" value="1"/>
</dbReference>
<dbReference type="InterPro" id="IPR029044">
    <property type="entry name" value="Nucleotide-diphossugar_trans"/>
</dbReference>
<comment type="caution">
    <text evidence="2">The sequence shown here is derived from an EMBL/GenBank/DDBJ whole genome shotgun (WGS) entry which is preliminary data.</text>
</comment>
<sequence length="322" mass="37652">MPAYNSEKYIEKTLESILMQNDVDWQCFEIIVVNDGSSDNTENSVNEFKERNPNIDIIVINKENGGLSDARNYGLKQASGNYIWFFDSDDLMEKDTLMHVLNTLQRDNLDLLSLGMRDVFNSYSKDSNMLNKPVNVIVDGLTYVSKYDVEYSACVFIVKRKLLIDNNVFFLKGVLSEDYDFVLRLYQYCRRISHLGIVCYNYIVKDGSLSRRRDEAYYTFHHTSMIKIINNLKESFKGNNIYQAAILKHIIRIKIIALINLMNSTLSFSDKKRYYMEFKEAGFLDLKSLSIISFSFKQKIIMLLVFTKLFYPLMYLKSKNKL</sequence>
<gene>
    <name evidence="2" type="ORF">F902_00648</name>
</gene>
<proteinExistence type="predicted"/>
<evidence type="ECO:0000313" key="2">
    <source>
        <dbReference type="EMBL" id="ENX61611.1"/>
    </source>
</evidence>
<feature type="domain" description="Glycosyltransferase 2-like" evidence="1">
    <location>
        <begin position="1"/>
        <end position="122"/>
    </location>
</feature>
<dbReference type="AlphaFoldDB" id="N9T3E8"/>
<reference evidence="2 3" key="1">
    <citation type="submission" date="2013-02" db="EMBL/GenBank/DDBJ databases">
        <title>The Genome Sequence of Acinetobacter sp. CIP 70.18.</title>
        <authorList>
            <consortium name="The Broad Institute Genome Sequencing Platform"/>
            <consortium name="The Broad Institute Genome Sequencing Center for Infectious Disease"/>
            <person name="Cerqueira G."/>
            <person name="Feldgarden M."/>
            <person name="Courvalin P."/>
            <person name="Perichon B."/>
            <person name="Grillot-Courvalin C."/>
            <person name="Clermont D."/>
            <person name="Rocha E."/>
            <person name="Yoon E.-J."/>
            <person name="Nemec A."/>
            <person name="Walker B."/>
            <person name="Young S.K."/>
            <person name="Zeng Q."/>
            <person name="Gargeya S."/>
            <person name="Fitzgerald M."/>
            <person name="Haas B."/>
            <person name="Abouelleil A."/>
            <person name="Alvarado L."/>
            <person name="Arachchi H.M."/>
            <person name="Berlin A.M."/>
            <person name="Chapman S.B."/>
            <person name="Dewar J."/>
            <person name="Goldberg J."/>
            <person name="Griggs A."/>
            <person name="Gujja S."/>
            <person name="Hansen M."/>
            <person name="Howarth C."/>
            <person name="Imamovic A."/>
            <person name="Larimer J."/>
            <person name="McCowan C."/>
            <person name="Murphy C."/>
            <person name="Neiman D."/>
            <person name="Pearson M."/>
            <person name="Priest M."/>
            <person name="Roberts A."/>
            <person name="Saif S."/>
            <person name="Shea T."/>
            <person name="Sisk P."/>
            <person name="Sykes S."/>
            <person name="Wortman J."/>
            <person name="Nusbaum C."/>
            <person name="Birren B."/>
        </authorList>
    </citation>
    <scope>NUCLEOTIDE SEQUENCE [LARGE SCALE GENOMIC DNA]</scope>
    <source>
        <strain evidence="2 3">CIP 70.18</strain>
    </source>
</reference>
<dbReference type="SUPFAM" id="SSF53448">
    <property type="entry name" value="Nucleotide-diphospho-sugar transferases"/>
    <property type="match status" value="1"/>
</dbReference>
<dbReference type="InterPro" id="IPR050834">
    <property type="entry name" value="Glycosyltransf_2"/>
</dbReference>
<dbReference type="HOGENOM" id="CLU_025996_25_1_6"/>
<evidence type="ECO:0000259" key="1">
    <source>
        <dbReference type="Pfam" id="PF00535"/>
    </source>
</evidence>
<dbReference type="EMBL" id="APRN01000030">
    <property type="protein sequence ID" value="ENX61611.1"/>
    <property type="molecule type" value="Genomic_DNA"/>
</dbReference>
<protein>
    <recommendedName>
        <fullName evidence="1">Glycosyltransferase 2-like domain-containing protein</fullName>
    </recommendedName>
</protein>
<dbReference type="CDD" id="cd00761">
    <property type="entry name" value="Glyco_tranf_GTA_type"/>
    <property type="match status" value="1"/>
</dbReference>
<organism evidence="2 3">
    <name type="scientific">Acinetobacter higginsii</name>
    <dbReference type="NCBI Taxonomy" id="70347"/>
    <lineage>
        <taxon>Bacteria</taxon>
        <taxon>Pseudomonadati</taxon>
        <taxon>Pseudomonadota</taxon>
        <taxon>Gammaproteobacteria</taxon>
        <taxon>Moraxellales</taxon>
        <taxon>Moraxellaceae</taxon>
        <taxon>Acinetobacter</taxon>
    </lineage>
</organism>
<dbReference type="PANTHER" id="PTHR43685:SF2">
    <property type="entry name" value="GLYCOSYLTRANSFERASE 2-LIKE DOMAIN-CONTAINING PROTEIN"/>
    <property type="match status" value="1"/>
</dbReference>
<dbReference type="Gene3D" id="3.90.550.10">
    <property type="entry name" value="Spore Coat Polysaccharide Biosynthesis Protein SpsA, Chain A"/>
    <property type="match status" value="1"/>
</dbReference>
<accession>N9T3E8</accession>